<organism evidence="1 2">
    <name type="scientific">Desulfuromonas acetoxidans (strain DSM 684 / 11070)</name>
    <dbReference type="NCBI Taxonomy" id="281689"/>
    <lineage>
        <taxon>Bacteria</taxon>
        <taxon>Pseudomonadati</taxon>
        <taxon>Thermodesulfobacteriota</taxon>
        <taxon>Desulfuromonadia</taxon>
        <taxon>Desulfuromonadales</taxon>
        <taxon>Desulfuromonadaceae</taxon>
        <taxon>Desulfuromonas</taxon>
    </lineage>
</organism>
<protein>
    <recommendedName>
        <fullName evidence="3">Rubrerythrin diiron-binding domain-containing protein</fullName>
    </recommendedName>
</protein>
<evidence type="ECO:0000313" key="2">
    <source>
        <dbReference type="Proteomes" id="UP000005695"/>
    </source>
</evidence>
<dbReference type="InterPro" id="IPR012347">
    <property type="entry name" value="Ferritin-like"/>
</dbReference>
<dbReference type="Gene3D" id="1.20.1260.10">
    <property type="match status" value="1"/>
</dbReference>
<reference evidence="1" key="2">
    <citation type="submission" date="2006-05" db="EMBL/GenBank/DDBJ databases">
        <title>Sequencing of the draft genome and assembly of Desulfuromonas acetoxidans DSM 684.</title>
        <authorList>
            <consortium name="US DOE Joint Genome Institute (JGI-PGF)"/>
            <person name="Copeland A."/>
            <person name="Lucas S."/>
            <person name="Lapidus A."/>
            <person name="Barry K."/>
            <person name="Detter J.C."/>
            <person name="Glavina del Rio T."/>
            <person name="Hammon N."/>
            <person name="Israni S."/>
            <person name="Dalin E."/>
            <person name="Tice H."/>
            <person name="Bruce D."/>
            <person name="Pitluck S."/>
            <person name="Richardson P."/>
        </authorList>
    </citation>
    <scope>NUCLEOTIDE SEQUENCE [LARGE SCALE GENOMIC DNA]</scope>
    <source>
        <strain evidence="1">DSM 684</strain>
    </source>
</reference>
<name>Q1K1Q8_DESA6</name>
<gene>
    <name evidence="1" type="ORF">Dace_1794</name>
</gene>
<comment type="caution">
    <text evidence="1">The sequence shown here is derived from an EMBL/GenBank/DDBJ whole genome shotgun (WGS) entry which is preliminary data.</text>
</comment>
<dbReference type="RefSeq" id="WP_005998896.1">
    <property type="nucleotide sequence ID" value="NZ_AAEW02000005.1"/>
</dbReference>
<dbReference type="Proteomes" id="UP000005695">
    <property type="component" value="Unassembled WGS sequence"/>
</dbReference>
<dbReference type="SUPFAM" id="SSF47240">
    <property type="entry name" value="Ferritin-like"/>
    <property type="match status" value="1"/>
</dbReference>
<accession>Q1K1Q8</accession>
<proteinExistence type="predicted"/>
<evidence type="ECO:0000313" key="1">
    <source>
        <dbReference type="EMBL" id="EAT16330.1"/>
    </source>
</evidence>
<dbReference type="EMBL" id="AAEW02000005">
    <property type="protein sequence ID" value="EAT16330.1"/>
    <property type="molecule type" value="Genomic_DNA"/>
</dbReference>
<sequence>MIPHHFFSRCVHIERSIGNLYHHWAQQGSYPEHRRQMWKKLSEDEEGHALEIELASRLALKDESFSATLSFDALDDLCCLVDELFEEVKNNAFSDADAVKIAVDLEAQTTLVHARNALQFTSPRLKKMFQALGHYNHHHLEALAAAYEELFDNPPSALTQLSSL</sequence>
<evidence type="ECO:0008006" key="3">
    <source>
        <dbReference type="Google" id="ProtNLM"/>
    </source>
</evidence>
<reference evidence="1" key="1">
    <citation type="submission" date="2006-05" db="EMBL/GenBank/DDBJ databases">
        <title>Annotation of the draft genome assembly of Desulfuromonas acetoxidans DSM 684.</title>
        <authorList>
            <consortium name="US DOE Joint Genome Institute (JGI-ORNL)"/>
            <person name="Larimer F."/>
            <person name="Land M."/>
            <person name="Hauser L."/>
        </authorList>
    </citation>
    <scope>NUCLEOTIDE SEQUENCE [LARGE SCALE GENOMIC DNA]</scope>
    <source>
        <strain evidence="1">DSM 684</strain>
    </source>
</reference>
<dbReference type="AlphaFoldDB" id="Q1K1Q8"/>
<keyword evidence="2" id="KW-1185">Reference proteome</keyword>
<dbReference type="InterPro" id="IPR009078">
    <property type="entry name" value="Ferritin-like_SF"/>
</dbReference>